<dbReference type="Proteomes" id="UP000218366">
    <property type="component" value="Unassembled WGS sequence"/>
</dbReference>
<dbReference type="RefSeq" id="WP_096342805.1">
    <property type="nucleotide sequence ID" value="NZ_NWMW01000001.1"/>
</dbReference>
<dbReference type="InterPro" id="IPR012338">
    <property type="entry name" value="Beta-lactam/transpept-like"/>
</dbReference>
<evidence type="ECO:0000313" key="5">
    <source>
        <dbReference type="Proteomes" id="UP000218366"/>
    </source>
</evidence>
<comment type="caution">
    <text evidence="4">The sequence shown here is derived from an EMBL/GenBank/DDBJ whole genome shotgun (WGS) entry which is preliminary data.</text>
</comment>
<dbReference type="PANTHER" id="PTHR43283:SF7">
    <property type="entry name" value="BETA-LACTAMASE-RELATED DOMAIN-CONTAINING PROTEIN"/>
    <property type="match status" value="1"/>
</dbReference>
<sequence length="459" mass="48871">MKSASPNAWRGGTRAALSIAALATLSAAAPAQQVSEAPAPYAKAIAAGYKAAMLCSGLFNAGRSQAQVERDELAGIYPEYQPLIAGLPATIDRARGRVSVTFDDKLPPRVSTFAAGRGCRSEPIGWTPPATGTPPPPVHGADPRQWPLGDAGIAPAHSPALATAIDRAFKGDFGKNAKTIGVVILRDGKVVGERYAEGWGPFVSNRTWSVAKSIAGTLIGFRSVDPDRPASIAAWQAAGDPRRAITLDNLMRMASGLHSDTAGNRTDALYFGGTAVEEQATGWPLEAVPGSRFRYANNDTLLAVRHLREGLGERQYQALPPQFFGALGMTHTVAEQDWRGNYILSSQVWSTARDLARLGQFWLDDGVWQGRRLLPSGWMKRMTTPAGPQPRTGPGYGATLWLFGPVQGLPAGSYAAQGNRGQYVMVVPTARLVVVRRGEDGTGNSFNIAAFTKAVLEAR</sequence>
<keyword evidence="5" id="KW-1185">Reference proteome</keyword>
<dbReference type="PANTHER" id="PTHR43283">
    <property type="entry name" value="BETA-LACTAMASE-RELATED"/>
    <property type="match status" value="1"/>
</dbReference>
<dbReference type="GO" id="GO:0016787">
    <property type="term" value="F:hydrolase activity"/>
    <property type="evidence" value="ECO:0007669"/>
    <property type="project" value="UniProtKB-KW"/>
</dbReference>
<dbReference type="Gene3D" id="3.40.710.10">
    <property type="entry name" value="DD-peptidase/beta-lactamase superfamily"/>
    <property type="match status" value="1"/>
</dbReference>
<feature type="domain" description="Beta-lactamase-related" evidence="3">
    <location>
        <begin position="176"/>
        <end position="435"/>
    </location>
</feature>
<protein>
    <submittedName>
        <fullName evidence="4">Serine hydrolase</fullName>
    </submittedName>
</protein>
<feature type="region of interest" description="Disordered" evidence="1">
    <location>
        <begin position="115"/>
        <end position="138"/>
    </location>
</feature>
<reference evidence="4 5" key="1">
    <citation type="submission" date="2017-09" db="EMBL/GenBank/DDBJ databases">
        <title>Sphingomonas spermidinifaciens 9NM-10, whole genome shotgun sequence.</title>
        <authorList>
            <person name="Feng G."/>
            <person name="Zhu H."/>
        </authorList>
    </citation>
    <scope>NUCLEOTIDE SEQUENCE [LARGE SCALE GENOMIC DNA]</scope>
    <source>
        <strain evidence="4 5">9NM-10</strain>
    </source>
</reference>
<dbReference type="InterPro" id="IPR001466">
    <property type="entry name" value="Beta-lactam-related"/>
</dbReference>
<dbReference type="SUPFAM" id="SSF56601">
    <property type="entry name" value="beta-lactamase/transpeptidase-like"/>
    <property type="match status" value="1"/>
</dbReference>
<evidence type="ECO:0000313" key="4">
    <source>
        <dbReference type="EMBL" id="PCD04410.1"/>
    </source>
</evidence>
<accession>A0A2A4B8L7</accession>
<evidence type="ECO:0000256" key="1">
    <source>
        <dbReference type="SAM" id="MobiDB-lite"/>
    </source>
</evidence>
<keyword evidence="2" id="KW-0732">Signal</keyword>
<keyword evidence="4" id="KW-0378">Hydrolase</keyword>
<dbReference type="Pfam" id="PF00144">
    <property type="entry name" value="Beta-lactamase"/>
    <property type="match status" value="1"/>
</dbReference>
<evidence type="ECO:0000259" key="3">
    <source>
        <dbReference type="Pfam" id="PF00144"/>
    </source>
</evidence>
<dbReference type="OrthoDB" id="9814204at2"/>
<proteinExistence type="predicted"/>
<dbReference type="AlphaFoldDB" id="A0A2A4B8L7"/>
<organism evidence="4 5">
    <name type="scientific">Sphingomonas spermidinifaciens</name>
    <dbReference type="NCBI Taxonomy" id="1141889"/>
    <lineage>
        <taxon>Bacteria</taxon>
        <taxon>Pseudomonadati</taxon>
        <taxon>Pseudomonadota</taxon>
        <taxon>Alphaproteobacteria</taxon>
        <taxon>Sphingomonadales</taxon>
        <taxon>Sphingomonadaceae</taxon>
        <taxon>Sphingomonas</taxon>
    </lineage>
</organism>
<dbReference type="InterPro" id="IPR050789">
    <property type="entry name" value="Diverse_Enzym_Activities"/>
</dbReference>
<feature type="signal peptide" evidence="2">
    <location>
        <begin position="1"/>
        <end position="31"/>
    </location>
</feature>
<evidence type="ECO:0000256" key="2">
    <source>
        <dbReference type="SAM" id="SignalP"/>
    </source>
</evidence>
<name>A0A2A4B8L7_9SPHN</name>
<feature type="chain" id="PRO_5012404315" evidence="2">
    <location>
        <begin position="32"/>
        <end position="459"/>
    </location>
</feature>
<dbReference type="EMBL" id="NWMW01000001">
    <property type="protein sequence ID" value="PCD04410.1"/>
    <property type="molecule type" value="Genomic_DNA"/>
</dbReference>
<gene>
    <name evidence="4" type="ORF">COC42_09095</name>
</gene>